<dbReference type="InterPro" id="IPR044492">
    <property type="entry name" value="P_typ_ATPase_HD_dom"/>
</dbReference>
<dbReference type="FunFam" id="2.70.150.10:FF:000002">
    <property type="entry name" value="Copper-transporting ATPase 1, putative"/>
    <property type="match status" value="1"/>
</dbReference>
<dbReference type="PROSITE" id="PS00154">
    <property type="entry name" value="ATPASE_E1_E2"/>
    <property type="match status" value="1"/>
</dbReference>
<name>A0A2G5P4B5_9MYCO</name>
<dbReference type="NCBIfam" id="TIGR01525">
    <property type="entry name" value="ATPase-IB_hvy"/>
    <property type="match status" value="1"/>
</dbReference>
<evidence type="ECO:0000259" key="13">
    <source>
        <dbReference type="Pfam" id="PF00122"/>
    </source>
</evidence>
<evidence type="ECO:0000256" key="5">
    <source>
        <dbReference type="ARBA" id="ARBA00022723"/>
    </source>
</evidence>
<evidence type="ECO:0000256" key="2">
    <source>
        <dbReference type="ARBA" id="ARBA00006024"/>
    </source>
</evidence>
<keyword evidence="7 12" id="KW-0067">ATP-binding</keyword>
<keyword evidence="4" id="KW-0812">Transmembrane</keyword>
<dbReference type="GO" id="GO:0019829">
    <property type="term" value="F:ATPase-coupled monoatomic cation transmembrane transporter activity"/>
    <property type="evidence" value="ECO:0007669"/>
    <property type="project" value="InterPro"/>
</dbReference>
<dbReference type="AlphaFoldDB" id="A0A2G5P4B5"/>
<dbReference type="InterPro" id="IPR008250">
    <property type="entry name" value="ATPase_P-typ_transduc_dom_A_sf"/>
</dbReference>
<protein>
    <submittedName>
        <fullName evidence="14">Heavy metal translocating P-type ATPase</fullName>
    </submittedName>
</protein>
<dbReference type="Gene3D" id="3.40.1110.10">
    <property type="entry name" value="Calcium-transporting ATPase, cytoplasmic domain N"/>
    <property type="match status" value="1"/>
</dbReference>
<dbReference type="GO" id="GO:0005524">
    <property type="term" value="F:ATP binding"/>
    <property type="evidence" value="ECO:0007669"/>
    <property type="project" value="UniProtKB-UniRule"/>
</dbReference>
<keyword evidence="9" id="KW-1278">Translocase</keyword>
<keyword evidence="10" id="KW-1133">Transmembrane helix</keyword>
<comment type="caution">
    <text evidence="14">The sequence shown here is derived from an EMBL/GenBank/DDBJ whole genome shotgun (WGS) entry which is preliminary data.</text>
</comment>
<dbReference type="InterPro" id="IPR001757">
    <property type="entry name" value="P_typ_ATPase"/>
</dbReference>
<proteinExistence type="inferred from homology"/>
<evidence type="ECO:0000256" key="7">
    <source>
        <dbReference type="ARBA" id="ARBA00022840"/>
    </source>
</evidence>
<dbReference type="SFLD" id="SFLDS00003">
    <property type="entry name" value="Haloacid_Dehalogenase"/>
    <property type="match status" value="1"/>
</dbReference>
<dbReference type="Proteomes" id="UP000230551">
    <property type="component" value="Unassembled WGS sequence"/>
</dbReference>
<evidence type="ECO:0000256" key="3">
    <source>
        <dbReference type="ARBA" id="ARBA00022475"/>
    </source>
</evidence>
<dbReference type="PRINTS" id="PR00119">
    <property type="entry name" value="CATATPASE"/>
</dbReference>
<dbReference type="SFLD" id="SFLDF00027">
    <property type="entry name" value="p-type_atpase"/>
    <property type="match status" value="1"/>
</dbReference>
<dbReference type="SUPFAM" id="SSF81653">
    <property type="entry name" value="Calcium ATPase, transduction domain A"/>
    <property type="match status" value="1"/>
</dbReference>
<keyword evidence="11" id="KW-0472">Membrane</keyword>
<dbReference type="STRING" id="85968.GCA_900073015_00203"/>
<dbReference type="InterPro" id="IPR027256">
    <property type="entry name" value="P-typ_ATPase_IB"/>
</dbReference>
<dbReference type="InterPro" id="IPR051949">
    <property type="entry name" value="Cation_Transport_ATPase"/>
</dbReference>
<evidence type="ECO:0000256" key="12">
    <source>
        <dbReference type="RuleBase" id="RU362081"/>
    </source>
</evidence>
<dbReference type="PANTHER" id="PTHR43079">
    <property type="entry name" value="PROBABLE CADMIUM/ZINC-TRANSPORTING ATPASE HMA1"/>
    <property type="match status" value="1"/>
</dbReference>
<dbReference type="SUPFAM" id="SSF56784">
    <property type="entry name" value="HAD-like"/>
    <property type="match status" value="1"/>
</dbReference>
<comment type="subcellular location">
    <subcellularLocation>
        <location evidence="1">Cell membrane</location>
        <topology evidence="1">Multi-pass membrane protein</topology>
    </subcellularLocation>
</comment>
<dbReference type="InterPro" id="IPR023298">
    <property type="entry name" value="ATPase_P-typ_TM_dom_sf"/>
</dbReference>
<comment type="similarity">
    <text evidence="2 12">Belongs to the cation transport ATPase (P-type) (TC 3.A.3) family. Type IB subfamily.</text>
</comment>
<dbReference type="EMBL" id="PDCN02000040">
    <property type="protein sequence ID" value="PIB73145.1"/>
    <property type="molecule type" value="Genomic_DNA"/>
</dbReference>
<evidence type="ECO:0000256" key="1">
    <source>
        <dbReference type="ARBA" id="ARBA00004651"/>
    </source>
</evidence>
<evidence type="ECO:0000256" key="10">
    <source>
        <dbReference type="ARBA" id="ARBA00022989"/>
    </source>
</evidence>
<dbReference type="PANTHER" id="PTHR43079:SF1">
    <property type="entry name" value="CADMIUM_ZINC-TRANSPORTING ATPASE HMA1, CHLOROPLASTIC-RELATED"/>
    <property type="match status" value="1"/>
</dbReference>
<keyword evidence="15" id="KW-1185">Reference proteome</keyword>
<dbReference type="InterPro" id="IPR023214">
    <property type="entry name" value="HAD_sf"/>
</dbReference>
<dbReference type="GO" id="GO:0046872">
    <property type="term" value="F:metal ion binding"/>
    <property type="evidence" value="ECO:0007669"/>
    <property type="project" value="UniProtKB-KW"/>
</dbReference>
<dbReference type="InterPro" id="IPR018303">
    <property type="entry name" value="ATPase_P-typ_P_site"/>
</dbReference>
<dbReference type="RefSeq" id="WP_090584948.1">
    <property type="nucleotide sequence ID" value="NZ_CP104302.1"/>
</dbReference>
<dbReference type="Pfam" id="PF00122">
    <property type="entry name" value="E1-E2_ATPase"/>
    <property type="match status" value="1"/>
</dbReference>
<dbReference type="GO" id="GO:0005886">
    <property type="term" value="C:plasma membrane"/>
    <property type="evidence" value="ECO:0007669"/>
    <property type="project" value="UniProtKB-SubCell"/>
</dbReference>
<dbReference type="Gene3D" id="2.70.150.10">
    <property type="entry name" value="Calcium-transporting ATPase, cytoplasmic transduction domain A"/>
    <property type="match status" value="1"/>
</dbReference>
<sequence length="633" mass="64774">MTRMTAWSLPEVRAAIGAIGFFALGGAAQLSDGPSWLYWALYLVCYLVGGWIPGREGLAALRNGALDVDLLMVAAAIGAASIGQIFDGALLIVIFAGSGALEALATMRTENSVRALLDLAPPTATRLARGQEERVATAELGAGDVLLIRPGERIGGDGVVIDGVSTVDQSSITGESVPVDKCPGDEVFAGALNGSGSLTVRVDRPAADSVIARIAALVAEASASKANLQLFVEKVERRYSVGMVAATLALFAIPLMFGADLQSALLRAMTFMIVASPCALVLSTMPPMLAVIANAGRRGVLIKSAVVLERLAEVDRVAFDKTGTLTAGEPVLVSVCGLSGMTDDQLLGLAAAAERGSEHPLAAAIVSTARMRGLVDVNPAVGQFLSTPGRGVAVRVGAERVSVGSTALLGPDDVVAADLAVELERAGQTVVVVLVDGVAVGVLGLADRPRAEAAAVIAELETLTGASPVLLTGDNHSAATRLASDVGISSVSAALLPEQKLAEVRRMQDDGDRVLLVGDGVNDAPAMAAAHVGVAMGRRGSDLALETADVILVRDDLAALPGVVELARRARRVVIANLAIAATFIVVLVAWDLFGHLPLPLGVAGHEGSTILVGLNGLRLLRASGRGRAVGPR</sequence>
<dbReference type="OrthoDB" id="7059309at2"/>
<dbReference type="InterPro" id="IPR023299">
    <property type="entry name" value="ATPase_P-typ_cyto_dom_N"/>
</dbReference>
<evidence type="ECO:0000313" key="14">
    <source>
        <dbReference type="EMBL" id="PIB73145.1"/>
    </source>
</evidence>
<keyword evidence="3 12" id="KW-1003">Cell membrane</keyword>
<evidence type="ECO:0000256" key="11">
    <source>
        <dbReference type="ARBA" id="ARBA00023136"/>
    </source>
</evidence>
<dbReference type="SUPFAM" id="SSF81665">
    <property type="entry name" value="Calcium ATPase, transmembrane domain M"/>
    <property type="match status" value="1"/>
</dbReference>
<dbReference type="Pfam" id="PF00702">
    <property type="entry name" value="Hydrolase"/>
    <property type="match status" value="1"/>
</dbReference>
<organism evidence="14 15">
    <name type="scientific">Mycolicibacterium brumae</name>
    <dbReference type="NCBI Taxonomy" id="85968"/>
    <lineage>
        <taxon>Bacteria</taxon>
        <taxon>Bacillati</taxon>
        <taxon>Actinomycetota</taxon>
        <taxon>Actinomycetes</taxon>
        <taxon>Mycobacteriales</taxon>
        <taxon>Mycobacteriaceae</taxon>
        <taxon>Mycolicibacterium</taxon>
    </lineage>
</organism>
<dbReference type="InterPro" id="IPR036412">
    <property type="entry name" value="HAD-like_sf"/>
</dbReference>
<dbReference type="NCBIfam" id="TIGR01494">
    <property type="entry name" value="ATPase_P-type"/>
    <property type="match status" value="1"/>
</dbReference>
<evidence type="ECO:0000313" key="15">
    <source>
        <dbReference type="Proteomes" id="UP000230551"/>
    </source>
</evidence>
<dbReference type="Gene3D" id="3.40.50.1000">
    <property type="entry name" value="HAD superfamily/HAD-like"/>
    <property type="match status" value="1"/>
</dbReference>
<keyword evidence="6 12" id="KW-0547">Nucleotide-binding</keyword>
<evidence type="ECO:0000256" key="4">
    <source>
        <dbReference type="ARBA" id="ARBA00022692"/>
    </source>
</evidence>
<evidence type="ECO:0000256" key="9">
    <source>
        <dbReference type="ARBA" id="ARBA00022967"/>
    </source>
</evidence>
<accession>A0A2G5P4B5</accession>
<dbReference type="SFLD" id="SFLDG00002">
    <property type="entry name" value="C1.7:_P-type_atpase_like"/>
    <property type="match status" value="1"/>
</dbReference>
<dbReference type="GO" id="GO:0016887">
    <property type="term" value="F:ATP hydrolysis activity"/>
    <property type="evidence" value="ECO:0007669"/>
    <property type="project" value="InterPro"/>
</dbReference>
<dbReference type="InterPro" id="IPR059000">
    <property type="entry name" value="ATPase_P-type_domA"/>
</dbReference>
<evidence type="ECO:0000256" key="6">
    <source>
        <dbReference type="ARBA" id="ARBA00022741"/>
    </source>
</evidence>
<feature type="domain" description="P-type ATPase A" evidence="13">
    <location>
        <begin position="119"/>
        <end position="218"/>
    </location>
</feature>
<gene>
    <name evidence="14" type="ORF">CQY22_018105</name>
</gene>
<reference evidence="14 15" key="1">
    <citation type="journal article" date="2017" name="Infect. Genet. Evol.">
        <title>The new phylogeny of the genus Mycobacterium: The old and the news.</title>
        <authorList>
            <person name="Tortoli E."/>
            <person name="Fedrizzi T."/>
            <person name="Meehan C.J."/>
            <person name="Trovato A."/>
            <person name="Grottola A."/>
            <person name="Giacobazzi E."/>
            <person name="Serpini G.F."/>
            <person name="Tagliazucchi S."/>
            <person name="Fabio A."/>
            <person name="Bettua C."/>
            <person name="Bertorelli R."/>
            <person name="Frascaro F."/>
            <person name="De Sanctis V."/>
            <person name="Pecorari M."/>
            <person name="Jousson O."/>
            <person name="Segata N."/>
            <person name="Cirillo D.M."/>
        </authorList>
    </citation>
    <scope>NUCLEOTIDE SEQUENCE [LARGE SCALE GENOMIC DNA]</scope>
    <source>
        <strain evidence="14 15">CIP1034565</strain>
    </source>
</reference>
<keyword evidence="8" id="KW-0460">Magnesium</keyword>
<evidence type="ECO:0000256" key="8">
    <source>
        <dbReference type="ARBA" id="ARBA00022842"/>
    </source>
</evidence>
<keyword evidence="5 12" id="KW-0479">Metal-binding</keyword>